<keyword evidence="7 9" id="KW-0630">Potassium</keyword>
<dbReference type="EC" id="2.7.1.15" evidence="9"/>
<dbReference type="GO" id="GO:0019303">
    <property type="term" value="P:D-ribose catabolic process"/>
    <property type="evidence" value="ECO:0007669"/>
    <property type="project" value="UniProtKB-UniRule"/>
</dbReference>
<comment type="pathway">
    <text evidence="9">Carbohydrate metabolism; D-ribose degradation; D-ribose 5-phosphate from beta-D-ribopyranose: step 2/2.</text>
</comment>
<feature type="binding site" evidence="9">
    <location>
        <position position="242"/>
    </location>
    <ligand>
        <name>K(+)</name>
        <dbReference type="ChEBI" id="CHEBI:29103"/>
    </ligand>
</feature>
<dbReference type="RefSeq" id="WP_183399323.1">
    <property type="nucleotide sequence ID" value="NZ_JACIDS010000003.1"/>
</dbReference>
<reference evidence="11 12" key="1">
    <citation type="submission" date="2020-08" db="EMBL/GenBank/DDBJ databases">
        <title>Genomic Encyclopedia of Type Strains, Phase IV (KMG-IV): sequencing the most valuable type-strain genomes for metagenomic binning, comparative biology and taxonomic classification.</title>
        <authorList>
            <person name="Goeker M."/>
        </authorList>
    </citation>
    <scope>NUCLEOTIDE SEQUENCE [LARGE SCALE GENOMIC DNA]</scope>
    <source>
        <strain evidence="11 12">DSM 25966</strain>
    </source>
</reference>
<name>A0A840AN23_9HYPH</name>
<keyword evidence="8 9" id="KW-0119">Carbohydrate metabolism</keyword>
<gene>
    <name evidence="9" type="primary">rbsK</name>
    <name evidence="11" type="ORF">GGR25_002759</name>
</gene>
<dbReference type="SUPFAM" id="SSF53613">
    <property type="entry name" value="Ribokinase-like"/>
    <property type="match status" value="1"/>
</dbReference>
<dbReference type="CDD" id="cd01174">
    <property type="entry name" value="ribokinase"/>
    <property type="match status" value="1"/>
</dbReference>
<sequence length="305" mass="30331">MIVVFGSINIDLVCRTDHHPRPGETVPGSDYQLIPGGKGANQALAARRAGANVAMVGAVGADDMAAAALAELTADGVDLGAVVTRGATTGMAIITVDRHGENTIVLSPGANARLKGEDLGAVRLGPGDTVLLQMEVPFAESLAAAKAARAAGARIMLSIAPFLPIERAALAAADIILVNETEAADLARHLGLAPGPDGAATVATLARDLGRTVIATLGGDGAVAATGTETIAVPALPVDPVDTTGAGDTFAGVLAAFMDEGAPLAEAMRLAASAGSLACTRLGAQPSFPRRAEIDEAANQDGALA</sequence>
<dbReference type="InterPro" id="IPR002139">
    <property type="entry name" value="Ribo/fructo_kinase"/>
</dbReference>
<evidence type="ECO:0000256" key="4">
    <source>
        <dbReference type="ARBA" id="ARBA00022777"/>
    </source>
</evidence>
<comment type="caution">
    <text evidence="9">Lacks conserved residue(s) required for the propagation of feature annotation.</text>
</comment>
<evidence type="ECO:0000256" key="1">
    <source>
        <dbReference type="ARBA" id="ARBA00022679"/>
    </source>
</evidence>
<dbReference type="GO" id="GO:0046872">
    <property type="term" value="F:metal ion binding"/>
    <property type="evidence" value="ECO:0007669"/>
    <property type="project" value="UniProtKB-KW"/>
</dbReference>
<feature type="binding site" evidence="9">
    <location>
        <position position="278"/>
    </location>
    <ligand>
        <name>K(+)</name>
        <dbReference type="ChEBI" id="CHEBI:29103"/>
    </ligand>
</feature>
<keyword evidence="5 9" id="KW-0067">ATP-binding</keyword>
<evidence type="ECO:0000256" key="5">
    <source>
        <dbReference type="ARBA" id="ARBA00022840"/>
    </source>
</evidence>
<feature type="binding site" evidence="9">
    <location>
        <position position="244"/>
    </location>
    <ligand>
        <name>K(+)</name>
        <dbReference type="ChEBI" id="CHEBI:29103"/>
    </ligand>
</feature>
<dbReference type="PRINTS" id="PR00990">
    <property type="entry name" value="RIBOKINASE"/>
</dbReference>
<comment type="similarity">
    <text evidence="9">Belongs to the carbohydrate kinase PfkB family. Ribokinase subfamily.</text>
</comment>
<comment type="catalytic activity">
    <reaction evidence="9">
        <text>D-ribose + ATP = D-ribose 5-phosphate + ADP + H(+)</text>
        <dbReference type="Rhea" id="RHEA:13697"/>
        <dbReference type="ChEBI" id="CHEBI:15378"/>
        <dbReference type="ChEBI" id="CHEBI:30616"/>
        <dbReference type="ChEBI" id="CHEBI:47013"/>
        <dbReference type="ChEBI" id="CHEBI:78346"/>
        <dbReference type="ChEBI" id="CHEBI:456216"/>
        <dbReference type="EC" id="2.7.1.15"/>
    </reaction>
</comment>
<evidence type="ECO:0000256" key="8">
    <source>
        <dbReference type="ARBA" id="ARBA00023277"/>
    </source>
</evidence>
<keyword evidence="12" id="KW-1185">Reference proteome</keyword>
<comment type="subunit">
    <text evidence="9">Homodimer.</text>
</comment>
<evidence type="ECO:0000256" key="3">
    <source>
        <dbReference type="ARBA" id="ARBA00022741"/>
    </source>
</evidence>
<dbReference type="Pfam" id="PF00294">
    <property type="entry name" value="PfkB"/>
    <property type="match status" value="1"/>
</dbReference>
<dbReference type="UniPathway" id="UPA00916">
    <property type="reaction ID" value="UER00889"/>
</dbReference>
<dbReference type="InterPro" id="IPR011611">
    <property type="entry name" value="PfkB_dom"/>
</dbReference>
<feature type="binding site" evidence="9">
    <location>
        <position position="287"/>
    </location>
    <ligand>
        <name>K(+)</name>
        <dbReference type="ChEBI" id="CHEBI:29103"/>
    </ligand>
</feature>
<protein>
    <recommendedName>
        <fullName evidence="9">Ribokinase</fullName>
        <shortName evidence="9">RK</shortName>
        <ecNumber evidence="9">2.7.1.15</ecNumber>
    </recommendedName>
</protein>
<dbReference type="InterPro" id="IPR029056">
    <property type="entry name" value="Ribokinase-like"/>
</dbReference>
<dbReference type="GO" id="GO:0005829">
    <property type="term" value="C:cytosol"/>
    <property type="evidence" value="ECO:0007669"/>
    <property type="project" value="TreeGrafter"/>
</dbReference>
<dbReference type="GO" id="GO:0004747">
    <property type="term" value="F:ribokinase activity"/>
    <property type="evidence" value="ECO:0007669"/>
    <property type="project" value="UniProtKB-UniRule"/>
</dbReference>
<evidence type="ECO:0000256" key="6">
    <source>
        <dbReference type="ARBA" id="ARBA00022842"/>
    </source>
</evidence>
<evidence type="ECO:0000313" key="12">
    <source>
        <dbReference type="Proteomes" id="UP000553963"/>
    </source>
</evidence>
<evidence type="ECO:0000256" key="7">
    <source>
        <dbReference type="ARBA" id="ARBA00022958"/>
    </source>
</evidence>
<feature type="binding site" evidence="9">
    <location>
        <position position="135"/>
    </location>
    <ligand>
        <name>substrate</name>
    </ligand>
</feature>
<comment type="caution">
    <text evidence="11">The sequence shown here is derived from an EMBL/GenBank/DDBJ whole genome shotgun (WGS) entry which is preliminary data.</text>
</comment>
<dbReference type="EMBL" id="JACIDS010000003">
    <property type="protein sequence ID" value="MBB3931709.1"/>
    <property type="molecule type" value="Genomic_DNA"/>
</dbReference>
<comment type="function">
    <text evidence="9">Catalyzes the phosphorylation of ribose at O-5 in a reaction requiring ATP and magnesium. The resulting D-ribose-5-phosphate can then be used either for sythesis of nucleotides, histidine, and tryptophan, or as a component of the pentose phosphate pathway.</text>
</comment>
<feature type="binding site" evidence="9">
    <location>
        <position position="281"/>
    </location>
    <ligand>
        <name>K(+)</name>
        <dbReference type="ChEBI" id="CHEBI:29103"/>
    </ligand>
</feature>
<comment type="subcellular location">
    <subcellularLocation>
        <location evidence="9">Cytoplasm</location>
    </subcellularLocation>
</comment>
<dbReference type="HAMAP" id="MF_01987">
    <property type="entry name" value="Ribokinase"/>
    <property type="match status" value="1"/>
</dbReference>
<keyword evidence="6 9" id="KW-0460">Magnesium</keyword>
<keyword evidence="9" id="KW-0963">Cytoplasm</keyword>
<feature type="domain" description="Carbohydrate kinase PfkB" evidence="10">
    <location>
        <begin position="2"/>
        <end position="289"/>
    </location>
</feature>
<evidence type="ECO:0000313" key="11">
    <source>
        <dbReference type="EMBL" id="MBB3931709.1"/>
    </source>
</evidence>
<dbReference type="AlphaFoldDB" id="A0A840AN23"/>
<keyword evidence="3 9" id="KW-0547">Nucleotide-binding</keyword>
<evidence type="ECO:0000259" key="10">
    <source>
        <dbReference type="Pfam" id="PF00294"/>
    </source>
</evidence>
<dbReference type="GO" id="GO:0005524">
    <property type="term" value="F:ATP binding"/>
    <property type="evidence" value="ECO:0007669"/>
    <property type="project" value="UniProtKB-UniRule"/>
</dbReference>
<keyword evidence="4 9" id="KW-0418">Kinase</keyword>
<feature type="binding site" evidence="9">
    <location>
        <begin position="247"/>
        <end position="248"/>
    </location>
    <ligand>
        <name>ATP</name>
        <dbReference type="ChEBI" id="CHEBI:30616"/>
    </ligand>
</feature>
<dbReference type="PANTHER" id="PTHR10584">
    <property type="entry name" value="SUGAR KINASE"/>
    <property type="match status" value="1"/>
</dbReference>
<evidence type="ECO:0000256" key="2">
    <source>
        <dbReference type="ARBA" id="ARBA00022723"/>
    </source>
</evidence>
<dbReference type="InterPro" id="IPR011877">
    <property type="entry name" value="Ribokinase"/>
</dbReference>
<comment type="activity regulation">
    <text evidence="9">Activated by a monovalent cation that binds near, but not in, the active site. The most likely occupant of the site in vivo is potassium. Ion binding induces a conformational change that may alter substrate affinity.</text>
</comment>
<feature type="binding site" evidence="9">
    <location>
        <position position="248"/>
    </location>
    <ligand>
        <name>substrate</name>
    </ligand>
</feature>
<dbReference type="Gene3D" id="3.40.1190.20">
    <property type="match status" value="1"/>
</dbReference>
<keyword evidence="2 9" id="KW-0479">Metal-binding</keyword>
<feature type="binding site" evidence="9">
    <location>
        <begin position="37"/>
        <end position="41"/>
    </location>
    <ligand>
        <name>substrate</name>
    </ligand>
</feature>
<evidence type="ECO:0000256" key="9">
    <source>
        <dbReference type="HAMAP-Rule" id="MF_01987"/>
    </source>
</evidence>
<accession>A0A840AN23</accession>
<feature type="binding site" evidence="9">
    <location>
        <position position="179"/>
    </location>
    <ligand>
        <name>ATP</name>
        <dbReference type="ChEBI" id="CHEBI:30616"/>
    </ligand>
</feature>
<feature type="active site" description="Proton acceptor" evidence="9">
    <location>
        <position position="248"/>
    </location>
</feature>
<keyword evidence="1 9" id="KW-0808">Transferase</keyword>
<feature type="binding site" evidence="9">
    <location>
        <position position="283"/>
    </location>
    <ligand>
        <name>K(+)</name>
        <dbReference type="ChEBI" id="CHEBI:29103"/>
    </ligand>
</feature>
<dbReference type="PANTHER" id="PTHR10584:SF166">
    <property type="entry name" value="RIBOKINASE"/>
    <property type="match status" value="1"/>
</dbReference>
<feature type="binding site" evidence="9">
    <location>
        <begin position="9"/>
        <end position="11"/>
    </location>
    <ligand>
        <name>substrate</name>
    </ligand>
</feature>
<comment type="cofactor">
    <cofactor evidence="9">
        <name>Mg(2+)</name>
        <dbReference type="ChEBI" id="CHEBI:18420"/>
    </cofactor>
    <text evidence="9">Requires a divalent cation, most likely magnesium in vivo, as an electrophilic catalyst to aid phosphoryl group transfer. It is the chelate of the metal and the nucleotide that is the actual substrate.</text>
</comment>
<dbReference type="Proteomes" id="UP000553963">
    <property type="component" value="Unassembled WGS sequence"/>
</dbReference>
<feature type="binding site" evidence="9">
    <location>
        <begin position="216"/>
        <end position="221"/>
    </location>
    <ligand>
        <name>ATP</name>
        <dbReference type="ChEBI" id="CHEBI:30616"/>
    </ligand>
</feature>
<proteinExistence type="inferred from homology"/>
<organism evidence="11 12">
    <name type="scientific">Kaistia hirudinis</name>
    <dbReference type="NCBI Taxonomy" id="1293440"/>
    <lineage>
        <taxon>Bacteria</taxon>
        <taxon>Pseudomonadati</taxon>
        <taxon>Pseudomonadota</taxon>
        <taxon>Alphaproteobacteria</taxon>
        <taxon>Hyphomicrobiales</taxon>
        <taxon>Kaistiaceae</taxon>
        <taxon>Kaistia</taxon>
    </lineage>
</organism>